<proteinExistence type="inferred from homology"/>
<keyword evidence="2 6" id="KW-0813">Transport</keyword>
<dbReference type="Pfam" id="PF00375">
    <property type="entry name" value="SDF"/>
    <property type="match status" value="1"/>
</dbReference>
<evidence type="ECO:0000256" key="1">
    <source>
        <dbReference type="ARBA" id="ARBA00004141"/>
    </source>
</evidence>
<accession>A0AAD6FTE1</accession>
<dbReference type="PRINTS" id="PR00173">
    <property type="entry name" value="EDTRNSPORT"/>
</dbReference>
<evidence type="ECO:0000256" key="4">
    <source>
        <dbReference type="ARBA" id="ARBA00022989"/>
    </source>
</evidence>
<comment type="caution">
    <text evidence="8">The sequence shown here is derived from an EMBL/GenBank/DDBJ whole genome shotgun (WGS) entry which is preliminary data.</text>
</comment>
<dbReference type="GO" id="GO:0005886">
    <property type="term" value="C:plasma membrane"/>
    <property type="evidence" value="ECO:0007669"/>
    <property type="project" value="TreeGrafter"/>
</dbReference>
<sequence>MDDTSQDDREISNAQPQSEIDTEESDQQSTETATKMTTKMNGKGQTGKDKKGPEKDKKRKRNKRKTGTEPVGKDEDKSGEEKQSYSAPTGITAGLILKFYIQISEHDKQYIGFPGEILMQMVQLMTVPLLLTNMITGASGFEAHRVITGRAAAYFLSTTLMSLSIGIVLVMMFEPGTAPAVEGEDPEDIEPFFNVDSLMDIIRNMAPKCLIQACFRQYETDRLEYEVESDEFNSSLDTNVTEMRLLVKYVDGTNILGLIVWALIFRIIFNRIGNDGKVLVEVFHALNEATKIIVDMILSFLPVGVLFLTTSHVIEFDDVETIFQIVKFMALVIIGLIIHSTIVLPLTYFLCTRRNPYDVIKEIFPALKKALFSSSSVKTLPLTTQCCESRLMIDKSVTQYMLPIGTNINMDGTALYEVAAAIFITQINHIHLKIGQLIAITLTSGVCSIGSSGIPFTGGMTTMFVLMAVGLPAKEATILVVVEWLLDRCNSVVNVLGNCIGVAIVHQVSKGQLGEMEQGPPTPRVQVIDDEELSLDMIQAEFNPEELSQDKEDMCNALEYQES</sequence>
<protein>
    <recommendedName>
        <fullName evidence="6">Amino acid transporter</fullName>
    </recommendedName>
</protein>
<dbReference type="Gene3D" id="1.10.3860.10">
    <property type="entry name" value="Sodium:dicarboxylate symporter"/>
    <property type="match status" value="1"/>
</dbReference>
<comment type="subcellular location">
    <subcellularLocation>
        <location evidence="1 6">Membrane</location>
        <topology evidence="1 6">Multi-pass membrane protein</topology>
    </subcellularLocation>
</comment>
<dbReference type="InterPro" id="IPR036458">
    <property type="entry name" value="Na:dicarbo_symporter_sf"/>
</dbReference>
<dbReference type="InterPro" id="IPR001991">
    <property type="entry name" value="Na-dicarboxylate_symporter"/>
</dbReference>
<evidence type="ECO:0000256" key="5">
    <source>
        <dbReference type="ARBA" id="ARBA00023136"/>
    </source>
</evidence>
<evidence type="ECO:0000313" key="9">
    <source>
        <dbReference type="Proteomes" id="UP001219934"/>
    </source>
</evidence>
<comment type="caution">
    <text evidence="6">Lacks conserved residue(s) required for the propagation of feature annotation.</text>
</comment>
<keyword evidence="4 6" id="KW-1133">Transmembrane helix</keyword>
<feature type="region of interest" description="Disordered" evidence="7">
    <location>
        <begin position="1"/>
        <end position="86"/>
    </location>
</feature>
<dbReference type="AlphaFoldDB" id="A0AAD6FTE1"/>
<evidence type="ECO:0000256" key="2">
    <source>
        <dbReference type="ARBA" id="ARBA00022448"/>
    </source>
</evidence>
<keyword evidence="6" id="KW-0769">Symport</keyword>
<feature type="compositionally biased region" description="Basic and acidic residues" evidence="7">
    <location>
        <begin position="1"/>
        <end position="11"/>
    </location>
</feature>
<evidence type="ECO:0000313" key="8">
    <source>
        <dbReference type="EMBL" id="KAJ4944766.1"/>
    </source>
</evidence>
<dbReference type="GO" id="GO:0015501">
    <property type="term" value="F:glutamate:sodium symporter activity"/>
    <property type="evidence" value="ECO:0007669"/>
    <property type="project" value="TreeGrafter"/>
</dbReference>
<feature type="transmembrane region" description="Helical" evidence="6">
    <location>
        <begin position="153"/>
        <end position="173"/>
    </location>
</feature>
<dbReference type="SUPFAM" id="SSF118215">
    <property type="entry name" value="Proton glutamate symport protein"/>
    <property type="match status" value="1"/>
</dbReference>
<keyword evidence="5 6" id="KW-0472">Membrane</keyword>
<keyword evidence="3 6" id="KW-0812">Transmembrane</keyword>
<dbReference type="Proteomes" id="UP001219934">
    <property type="component" value="Unassembled WGS sequence"/>
</dbReference>
<feature type="transmembrane region" description="Helical" evidence="6">
    <location>
        <begin position="328"/>
        <end position="351"/>
    </location>
</feature>
<evidence type="ECO:0000256" key="3">
    <source>
        <dbReference type="ARBA" id="ARBA00022692"/>
    </source>
</evidence>
<gene>
    <name evidence="8" type="ORF">JOQ06_013306</name>
</gene>
<comment type="similarity">
    <text evidence="6">Belongs to the dicarboxylate/amino acid:cation symporter (DAACS) (TC 2.A.23) family.</text>
</comment>
<dbReference type="EMBL" id="JAPTMU010000004">
    <property type="protein sequence ID" value="KAJ4944766.1"/>
    <property type="molecule type" value="Genomic_DNA"/>
</dbReference>
<feature type="compositionally biased region" description="Polar residues" evidence="7">
    <location>
        <begin position="27"/>
        <end position="40"/>
    </location>
</feature>
<feature type="compositionally biased region" description="Basic and acidic residues" evidence="7">
    <location>
        <begin position="71"/>
        <end position="83"/>
    </location>
</feature>
<dbReference type="PANTHER" id="PTHR11958:SF63">
    <property type="entry name" value="AMINO ACID TRANSPORTER"/>
    <property type="match status" value="1"/>
</dbReference>
<feature type="compositionally biased region" description="Basic and acidic residues" evidence="7">
    <location>
        <begin position="46"/>
        <end position="56"/>
    </location>
</feature>
<feature type="transmembrane region" description="Helical" evidence="6">
    <location>
        <begin position="252"/>
        <end position="269"/>
    </location>
</feature>
<evidence type="ECO:0000256" key="6">
    <source>
        <dbReference type="RuleBase" id="RU361216"/>
    </source>
</evidence>
<evidence type="ECO:0000256" key="7">
    <source>
        <dbReference type="SAM" id="MobiDB-lite"/>
    </source>
</evidence>
<organism evidence="8 9">
    <name type="scientific">Pogonophryne albipinna</name>
    <dbReference type="NCBI Taxonomy" id="1090488"/>
    <lineage>
        <taxon>Eukaryota</taxon>
        <taxon>Metazoa</taxon>
        <taxon>Chordata</taxon>
        <taxon>Craniata</taxon>
        <taxon>Vertebrata</taxon>
        <taxon>Euteleostomi</taxon>
        <taxon>Actinopterygii</taxon>
        <taxon>Neopterygii</taxon>
        <taxon>Teleostei</taxon>
        <taxon>Neoteleostei</taxon>
        <taxon>Acanthomorphata</taxon>
        <taxon>Eupercaria</taxon>
        <taxon>Perciformes</taxon>
        <taxon>Notothenioidei</taxon>
        <taxon>Pogonophryne</taxon>
    </lineage>
</organism>
<feature type="transmembrane region" description="Helical" evidence="6">
    <location>
        <begin position="289"/>
        <end position="308"/>
    </location>
</feature>
<reference evidence="8" key="1">
    <citation type="submission" date="2022-11" db="EMBL/GenBank/DDBJ databases">
        <title>Chromosome-level genome of Pogonophryne albipinna.</title>
        <authorList>
            <person name="Jo E."/>
        </authorList>
    </citation>
    <scope>NUCLEOTIDE SEQUENCE</scope>
    <source>
        <strain evidence="8">SGF0006</strain>
        <tissue evidence="8">Muscle</tissue>
    </source>
</reference>
<name>A0AAD6FTE1_9TELE</name>
<dbReference type="InterPro" id="IPR050746">
    <property type="entry name" value="DAACS"/>
</dbReference>
<dbReference type="GO" id="GO:0015175">
    <property type="term" value="F:neutral L-amino acid transmembrane transporter activity"/>
    <property type="evidence" value="ECO:0007669"/>
    <property type="project" value="TreeGrafter"/>
</dbReference>
<dbReference type="PANTHER" id="PTHR11958">
    <property type="entry name" value="SODIUM/DICARBOXYLATE SYMPORTER-RELATED"/>
    <property type="match status" value="1"/>
</dbReference>
<keyword evidence="9" id="KW-1185">Reference proteome</keyword>
<dbReference type="GO" id="GO:0005313">
    <property type="term" value="F:L-glutamate transmembrane transporter activity"/>
    <property type="evidence" value="ECO:0007669"/>
    <property type="project" value="TreeGrafter"/>
</dbReference>